<feature type="region of interest" description="Disordered" evidence="1">
    <location>
        <begin position="1938"/>
        <end position="2066"/>
    </location>
</feature>
<proteinExistence type="predicted"/>
<dbReference type="InterPro" id="IPR045055">
    <property type="entry name" value="DNA2/NAM7-like"/>
</dbReference>
<dbReference type="InterPro" id="IPR047187">
    <property type="entry name" value="SF1_C_Upf1"/>
</dbReference>
<feature type="compositionally biased region" description="Polar residues" evidence="1">
    <location>
        <begin position="2055"/>
        <end position="2066"/>
    </location>
</feature>
<protein>
    <recommendedName>
        <fullName evidence="7">NFX1-type zinc finger-containing protein 1</fullName>
    </recommendedName>
</protein>
<dbReference type="EnsemblMetazoa" id="BGLB013903-RB">
    <property type="protein sequence ID" value="BGLB013903-PB"/>
    <property type="gene ID" value="BGLB013903"/>
</dbReference>
<evidence type="ECO:0000259" key="2">
    <source>
        <dbReference type="Pfam" id="PF13086"/>
    </source>
</evidence>
<feature type="compositionally biased region" description="Polar residues" evidence="1">
    <location>
        <begin position="1971"/>
        <end position="2035"/>
    </location>
</feature>
<dbReference type="InterPro" id="IPR041679">
    <property type="entry name" value="DNA2/NAM7-like_C"/>
</dbReference>
<evidence type="ECO:0000313" key="5">
    <source>
        <dbReference type="EnsemblMetazoa" id="BGLB013903-PB"/>
    </source>
</evidence>
<evidence type="ECO:0000259" key="3">
    <source>
        <dbReference type="Pfam" id="PF13087"/>
    </source>
</evidence>
<feature type="domain" description="ZNFX1" evidence="4">
    <location>
        <begin position="269"/>
        <end position="369"/>
    </location>
</feature>
<dbReference type="KEGG" id="bgt:106052895"/>
<dbReference type="SUPFAM" id="SSF52540">
    <property type="entry name" value="P-loop containing nucleoside triphosphate hydrolases"/>
    <property type="match status" value="1"/>
</dbReference>
<dbReference type="VEuPathDB" id="VectorBase:BGLAX_052787"/>
<feature type="domain" description="DNA2/NAM7 helicase-like C-terminal" evidence="3">
    <location>
        <begin position="833"/>
        <end position="879"/>
    </location>
</feature>
<dbReference type="InterPro" id="IPR057373">
    <property type="entry name" value="ZNFX1"/>
</dbReference>
<dbReference type="GO" id="GO:0031048">
    <property type="term" value="P:regulatory ncRNA-mediated heterochromatin formation"/>
    <property type="evidence" value="ECO:0007669"/>
    <property type="project" value="TreeGrafter"/>
</dbReference>
<dbReference type="GO" id="GO:0004386">
    <property type="term" value="F:helicase activity"/>
    <property type="evidence" value="ECO:0007669"/>
    <property type="project" value="InterPro"/>
</dbReference>
<feature type="compositionally biased region" description="Low complexity" evidence="1">
    <location>
        <begin position="1944"/>
        <end position="1953"/>
    </location>
</feature>
<dbReference type="VEuPathDB" id="VectorBase:BGLB013903"/>
<evidence type="ECO:0000313" key="6">
    <source>
        <dbReference type="Proteomes" id="UP000076420"/>
    </source>
</evidence>
<accession>A0A2C9K677</accession>
<dbReference type="Pfam" id="PF25396">
    <property type="entry name" value="ZNFX1"/>
    <property type="match status" value="1"/>
</dbReference>
<evidence type="ECO:0000259" key="4">
    <source>
        <dbReference type="Pfam" id="PF25396"/>
    </source>
</evidence>
<dbReference type="Pfam" id="PF13086">
    <property type="entry name" value="AAA_11"/>
    <property type="match status" value="1"/>
</dbReference>
<evidence type="ECO:0008006" key="7">
    <source>
        <dbReference type="Google" id="ProtNLM"/>
    </source>
</evidence>
<reference evidence="5" key="1">
    <citation type="submission" date="2020-05" db="UniProtKB">
        <authorList>
            <consortium name="EnsemblMetazoa"/>
        </authorList>
    </citation>
    <scope>IDENTIFICATION</scope>
    <source>
        <strain evidence="5">BB02</strain>
    </source>
</reference>
<gene>
    <name evidence="5" type="primary">106052895</name>
</gene>
<sequence length="2066" mass="235217">MANKKNKAKRSKVNFEDRIVQWNAVLQADDLVVIIFKELAELQKYLTQTETKISENYFPLLVKALGSACYSSDHEIEIVEILKVLCDSPFLTQYITLYTTSIYETLDWQRNQEMVLSIGQILDAILYHLPNFSSKVYIAVTGLSVVVKEFDVQSDRDRLMSLLTGLERRAQFQHKSGERVDSPHKTLTIYTDNDVPPEDFITIPAIPTDSDFLPNTKPFVRKAKVKEPYKSVPHYLDVQFRLMRLDFIMPLKNGTSELRAKKGVFQKFRCSDIRIYYILHIEPTDITSGYFQLKFDLQRCKRVDWENTDRLMTGSLICLSTNSFNTFAVATVRHTKGENLKQGILNIHLKGGLEHLFEAPSHELVIAESVAFFDPYFHVLESLKAMTQSFPLQNVLILCEPVLKPPAYLRPDSRFPRIPIYNLSSLTLQECDVNVQFLVYDRWPDESKMCLNESQKRAAMLALTKEVAVIQGPPGTGKTYVGLKVVETLLKNKKVEFKTSGLSFDSPILVVCYTNHALDQFLDGIVKFCPESITRIGGGCKSEKLTKFILKNPLQRFATNSLKTVNYIKRRITQLNNTLQLINKDIMSTDELKSFMIEDHWWFFQTFEYDLKTWLFSAKNTIEKDLTKLALDHFKKLVHFWTYTSGSFKLGENLDICERCSLYYDKIEQVRSNVKTKVRQARLKKQSGEEKEMTEVLTLTYSEILPDDLIDKFCPKSFSDEIQKKCMSNVNHELLVDNKVIQFWLLGQDRPVTGLINDIEILTSQLLEDPLYQQDKELKTKVKELKSAQLELSLTKLCDAPKSKDGWKVVDTSSKFQHVMKAMSGTLIHKLLFQGEENEIIILSLVRSNEENSAGFVTIENRVCVALSRAKKGLYVIGNFKFLASKSKLWKNIIEIAEEQTFIGPGLPVQCIQHPENVKIIITANDFKKRVGGGCGLPCLFLLKCGHQCQQKCHGFDLKHEKYRCIMPCTKKCDEGHLCSYRCHETCRCETLVTKILPKCGHSNKLPCHVSLDKAICYNECGQALPCGHLCKCPCKQCAKSKVHGDCTTRVDYTFTPCGHEGKVPCFRSKLKNPCDIPCVKKLNCGHEQVIPCHVAPKDAKCSNKCSEQLPCGHECAGQCIECVTKRKHQKCQVVVEYVFKSCEHVTAVECYKSKSNILCDVPCPARLPCGHSQEIPCHLDPEDAKCSQKCSAKMSCGHICQEQCRSCVNKKKHPSCQIFVDYTYEPCGHLGKFQCYQTSMKHKCPEKCRLRLTCEHVCTGKCSDCTSRNQHEDCQAPVPYTYSPCGHTGQVPCFQSSTNVDCPHNCTSILKCGHKCYGKCKDCVANKQHEECQVNVDYIYHPCGHQGSAPCGQSSTNVECPKLCTTKLECGHRCKGKCKDCVDTGKHQECYDLVNYTFKCGHRGKVPCNKSLTTIDCNHLCPSKLKCGHPCRGTCSGCLYGLVHQPCQEKCNQYLPCGHRCTGYCSTPCLPCKNPCQYKCIHGSCKTRHKESFCGQPCYRCQNTCMKECDCQQLSDFKLCCEPWKKEPCSGRCNKQLRVYQPGQKGGKGKICSHPCRGLCGEKCVCSICEKIQQIKRPTQAARNRQTNIVSGDLILKLPLCQHVFRLSELDDYVSQNSSNGRYIYCPVCPKPLLNCLRYDNLNWQKFQQREKEKKELIERSSITQDNIRQIEEFKNFLCKFEDYKYFKDKLDATPEFHTKAEFLCVCFKIKFIYILCLMNFEDQVGKTLLVRSDLIQVINQSAWFTKQLESELEHEILRRLKLYVLSALENYCSDQDFVDIMHQWVKVKEDLNVAPVQTEVQELAHQAIVSLFEELDKVLGRRRSHFLHLKENYFKIVTALKSKTEDTLSDIMCPHIKFASSGRNTTCLRLDPYFRNTSILEWTKKEIIEQSASEIETFQEHFTRQHFYQDRSGTQETNMGATGHSKHQTKLAYQGTETDINSNSSSQTRSSMQGVKMKTEQHGTHKKSPTGQSKPSVVNNKQKTEMSSQAKTQVTPQTTTSQAKTQVTPPTTTSQAKTQVTPPTATSMKSDQGASGAKRETPMKDSPPLEASGDSSEQDTFNKR</sequence>
<dbReference type="Proteomes" id="UP000076420">
    <property type="component" value="Unassembled WGS sequence"/>
</dbReference>
<dbReference type="Pfam" id="PF13087">
    <property type="entry name" value="AAA_12"/>
    <property type="match status" value="1"/>
</dbReference>
<dbReference type="GO" id="GO:0031380">
    <property type="term" value="C:nuclear RNA-directed RNA polymerase complex"/>
    <property type="evidence" value="ECO:0007669"/>
    <property type="project" value="TreeGrafter"/>
</dbReference>
<dbReference type="VEuPathDB" id="VectorBase:BGLAX_050145"/>
<organism evidence="5 6">
    <name type="scientific">Biomphalaria glabrata</name>
    <name type="common">Bloodfluke planorb</name>
    <name type="synonym">Freshwater snail</name>
    <dbReference type="NCBI Taxonomy" id="6526"/>
    <lineage>
        <taxon>Eukaryota</taxon>
        <taxon>Metazoa</taxon>
        <taxon>Spiralia</taxon>
        <taxon>Lophotrochozoa</taxon>
        <taxon>Mollusca</taxon>
        <taxon>Gastropoda</taxon>
        <taxon>Heterobranchia</taxon>
        <taxon>Euthyneura</taxon>
        <taxon>Panpulmonata</taxon>
        <taxon>Hygrophila</taxon>
        <taxon>Lymnaeoidea</taxon>
        <taxon>Planorbidae</taxon>
        <taxon>Biomphalaria</taxon>
    </lineage>
</organism>
<dbReference type="InterPro" id="IPR041677">
    <property type="entry name" value="DNA2/NAM7_AAA_11"/>
</dbReference>
<dbReference type="Gene3D" id="3.40.50.300">
    <property type="entry name" value="P-loop containing nucleotide triphosphate hydrolases"/>
    <property type="match status" value="2"/>
</dbReference>
<feature type="domain" description="DNA2/NAM7 helicase helicase" evidence="2">
    <location>
        <begin position="451"/>
        <end position="666"/>
    </location>
</feature>
<dbReference type="PANTHER" id="PTHR10887:SF341">
    <property type="entry name" value="NFX1-TYPE ZINC FINGER-CONTAINING PROTEIN 1"/>
    <property type="match status" value="1"/>
</dbReference>
<dbReference type="PANTHER" id="PTHR10887">
    <property type="entry name" value="DNA2/NAM7 HELICASE FAMILY"/>
    <property type="match status" value="1"/>
</dbReference>
<evidence type="ECO:0000256" key="1">
    <source>
        <dbReference type="SAM" id="MobiDB-lite"/>
    </source>
</evidence>
<dbReference type="InterPro" id="IPR027417">
    <property type="entry name" value="P-loop_NTPase"/>
</dbReference>
<dbReference type="CDD" id="cd18808">
    <property type="entry name" value="SF1_C_Upf1"/>
    <property type="match status" value="1"/>
</dbReference>
<name>A0A2C9K677_BIOGL</name>